<evidence type="ECO:0000313" key="3">
    <source>
        <dbReference type="Proteomes" id="UP001497516"/>
    </source>
</evidence>
<dbReference type="Pfam" id="PF07468">
    <property type="entry name" value="Agglutinin"/>
    <property type="match status" value="2"/>
</dbReference>
<sequence length="498" mass="56585">MTLGLPLPRFIVLQSSRNPNNNNNYLRYAAEQGELNDAIACNGDNATNPNAKFEVEQAAHDVDRPIVHIRSCYNNKYLRLSSDNDEQCRRGYIVAVAEKPEEDRSRWSCTLFEPDFSTDDPNTIRLLHVQSGLYLRRSDDICTLAASPIQNNNTPDEDMFVFKVICWESLVILPKYVAFRGDNGLYLGVRWVVDDIDSPCLQFAISDEFDDRTVKNQFVPTPDGQTVRIKNVQSGSLWKRDDHNWIRPFGDYKESSSSSSSEDEITMLFQVIKIKDNVIALLNLANKQFCKRYTVKAATSCLCAIDSTVTEFAQLEVVELVSSRTIYNIDFRLDHARIIHSEDRIVASCVAMNNTGEPRTKNLRLTFDHSMSMTWKNSSSLRLGKKVVRIQSDVARIGAGSEIVVTSGDFGDSTTYEWGETTVRRWRMTRIHRVVVPPMSKVTVRLWGTVGTCEVPFSFVQRDVFGDGEVESYVRDDGFYCGTNCYDFVYETLEESLG</sequence>
<dbReference type="EMBL" id="OZ034817">
    <property type="protein sequence ID" value="CAL1384868.1"/>
    <property type="molecule type" value="Genomic_DNA"/>
</dbReference>
<dbReference type="Gene3D" id="2.170.15.10">
    <property type="entry name" value="Proaerolysin, chain A, domain 3"/>
    <property type="match status" value="1"/>
</dbReference>
<accession>A0AAV2EGT9</accession>
<proteinExistence type="predicted"/>
<dbReference type="InterPro" id="IPR036242">
    <property type="entry name" value="Agglutinin_dom_sf"/>
</dbReference>
<dbReference type="PANTHER" id="PTHR39244:SF5">
    <property type="entry name" value="NATTERIN-3-LIKE"/>
    <property type="match status" value="1"/>
</dbReference>
<dbReference type="InterPro" id="IPR053237">
    <property type="entry name" value="Natterin_C"/>
</dbReference>
<feature type="domain" description="Agglutinin" evidence="1">
    <location>
        <begin position="171"/>
        <end position="319"/>
    </location>
</feature>
<protein>
    <recommendedName>
        <fullName evidence="1">Agglutinin domain-containing protein</fullName>
    </recommendedName>
</protein>
<dbReference type="PANTHER" id="PTHR39244">
    <property type="entry name" value="NATTERIN-4"/>
    <property type="match status" value="1"/>
</dbReference>
<organism evidence="2 3">
    <name type="scientific">Linum trigynum</name>
    <dbReference type="NCBI Taxonomy" id="586398"/>
    <lineage>
        <taxon>Eukaryota</taxon>
        <taxon>Viridiplantae</taxon>
        <taxon>Streptophyta</taxon>
        <taxon>Embryophyta</taxon>
        <taxon>Tracheophyta</taxon>
        <taxon>Spermatophyta</taxon>
        <taxon>Magnoliopsida</taxon>
        <taxon>eudicotyledons</taxon>
        <taxon>Gunneridae</taxon>
        <taxon>Pentapetalae</taxon>
        <taxon>rosids</taxon>
        <taxon>fabids</taxon>
        <taxon>Malpighiales</taxon>
        <taxon>Linaceae</taxon>
        <taxon>Linum</taxon>
    </lineage>
</organism>
<dbReference type="SUPFAM" id="SSF56973">
    <property type="entry name" value="Aerolisin/ETX pore-forming domain"/>
    <property type="match status" value="1"/>
</dbReference>
<dbReference type="AlphaFoldDB" id="A0AAV2EGT9"/>
<dbReference type="CDD" id="cd20216">
    <property type="entry name" value="PFM_HFR-2-like"/>
    <property type="match status" value="1"/>
</dbReference>
<dbReference type="Proteomes" id="UP001497516">
    <property type="component" value="Chromosome 4"/>
</dbReference>
<dbReference type="SMART" id="SM00791">
    <property type="entry name" value="Agglutinin"/>
    <property type="match status" value="2"/>
</dbReference>
<dbReference type="Gene3D" id="2.80.10.50">
    <property type="match status" value="2"/>
</dbReference>
<feature type="domain" description="Agglutinin" evidence="1">
    <location>
        <begin position="5"/>
        <end position="166"/>
    </location>
</feature>
<gene>
    <name evidence="2" type="ORF">LTRI10_LOCUS26039</name>
</gene>
<evidence type="ECO:0000313" key="2">
    <source>
        <dbReference type="EMBL" id="CAL1384868.1"/>
    </source>
</evidence>
<evidence type="ECO:0000259" key="1">
    <source>
        <dbReference type="SMART" id="SM00791"/>
    </source>
</evidence>
<dbReference type="SUPFAM" id="SSF50382">
    <property type="entry name" value="Agglutinin"/>
    <property type="match status" value="2"/>
</dbReference>
<reference evidence="2 3" key="1">
    <citation type="submission" date="2024-04" db="EMBL/GenBank/DDBJ databases">
        <authorList>
            <person name="Fracassetti M."/>
        </authorList>
    </citation>
    <scope>NUCLEOTIDE SEQUENCE [LARGE SCALE GENOMIC DNA]</scope>
</reference>
<name>A0AAV2EGT9_9ROSI</name>
<dbReference type="InterPro" id="IPR008998">
    <property type="entry name" value="Agglutinin"/>
</dbReference>
<keyword evidence="3" id="KW-1185">Reference proteome</keyword>